<dbReference type="InterPro" id="IPR023198">
    <property type="entry name" value="PGP-like_dom2"/>
</dbReference>
<dbReference type="Proteomes" id="UP001170717">
    <property type="component" value="Unassembled WGS sequence"/>
</dbReference>
<gene>
    <name evidence="6" type="ORF">AVL57_04435</name>
    <name evidence="7" type="ORF">Q4527_03890</name>
</gene>
<evidence type="ECO:0000313" key="6">
    <source>
        <dbReference type="EMBL" id="AMJ73286.1"/>
    </source>
</evidence>
<dbReference type="InterPro" id="IPR041492">
    <property type="entry name" value="HAD_2"/>
</dbReference>
<evidence type="ECO:0000256" key="2">
    <source>
        <dbReference type="ARBA" id="ARBA00006171"/>
    </source>
</evidence>
<dbReference type="SFLD" id="SFLDG01135">
    <property type="entry name" value="C1.5.6:_HAD__Beta-PGM__Phospha"/>
    <property type="match status" value="1"/>
</dbReference>
<name>A0AAW7YVV5_9ALTE</name>
<dbReference type="GeneID" id="83256903"/>
<keyword evidence="3" id="KW-0479">Metal-binding</keyword>
<dbReference type="EMBL" id="CP013926">
    <property type="protein sequence ID" value="AMJ73286.1"/>
    <property type="molecule type" value="Genomic_DNA"/>
</dbReference>
<sequence>MANSSVSKNTTTLLFDHDGTLINSEHVHFTLWQEIVASYGAELTDEFYCKVMAGIPVKQNAKDVVKHFSLDAVPEQLAKKKHDKIEEYLLQQAFPLMPYAAETIKACAEAGYTLGIVTGGSTLSVEKTLTSYGLAQYISCVVAVEDVTHSKPAPDCYQLAMKKLGVSPGECIAIEDTYTGMQSALSAELACVVVPTTQSAIHDFTKATSRYESLQLWVEQEITGR</sequence>
<evidence type="ECO:0000256" key="4">
    <source>
        <dbReference type="ARBA" id="ARBA00022842"/>
    </source>
</evidence>
<dbReference type="RefSeq" id="WP_057793972.1">
    <property type="nucleotide sequence ID" value="NZ_CAXIBE010000045.1"/>
</dbReference>
<dbReference type="PRINTS" id="PR00413">
    <property type="entry name" value="HADHALOGNASE"/>
</dbReference>
<dbReference type="SFLD" id="SFLDG01129">
    <property type="entry name" value="C1.5:_HAD__Beta-PGM__Phosphata"/>
    <property type="match status" value="1"/>
</dbReference>
<dbReference type="Pfam" id="PF13419">
    <property type="entry name" value="HAD_2"/>
    <property type="match status" value="1"/>
</dbReference>
<dbReference type="PANTHER" id="PTHR46193">
    <property type="entry name" value="6-PHOSPHOGLUCONATE PHOSPHATASE"/>
    <property type="match status" value="1"/>
</dbReference>
<evidence type="ECO:0000256" key="1">
    <source>
        <dbReference type="ARBA" id="ARBA00001946"/>
    </source>
</evidence>
<comment type="similarity">
    <text evidence="2">Belongs to the HAD-like hydrolase superfamily. CbbY/CbbZ/Gph/YieH family.</text>
</comment>
<dbReference type="KEGG" id="asq:AVL57_04435"/>
<dbReference type="CDD" id="cd07505">
    <property type="entry name" value="HAD_BPGM-like"/>
    <property type="match status" value="1"/>
</dbReference>
<reference evidence="6 8" key="1">
    <citation type="submission" date="2015-12" db="EMBL/GenBank/DDBJ databases">
        <title>Intraspecies pangenome expansion in the marine bacterium Alteromonas.</title>
        <authorList>
            <person name="Lopez-Perez M."/>
            <person name="Rodriguez-Valera F."/>
        </authorList>
    </citation>
    <scope>NUCLEOTIDE SEQUENCE [LARGE SCALE GENOMIC DNA]</scope>
    <source>
        <strain evidence="6 8">LMG 21861</strain>
    </source>
</reference>
<proteinExistence type="inferred from homology"/>
<accession>A0AAW7YVV5</accession>
<dbReference type="Gene3D" id="1.10.150.240">
    <property type="entry name" value="Putative phosphatase, domain 2"/>
    <property type="match status" value="1"/>
</dbReference>
<evidence type="ECO:0000313" key="7">
    <source>
        <dbReference type="EMBL" id="MDO6576514.1"/>
    </source>
</evidence>
<dbReference type="PANTHER" id="PTHR46193:SF18">
    <property type="entry name" value="HEXITOL PHOSPHATASE B"/>
    <property type="match status" value="1"/>
</dbReference>
<dbReference type="SUPFAM" id="SSF56784">
    <property type="entry name" value="HAD-like"/>
    <property type="match status" value="1"/>
</dbReference>
<dbReference type="NCBIfam" id="TIGR01509">
    <property type="entry name" value="HAD-SF-IA-v3"/>
    <property type="match status" value="1"/>
</dbReference>
<dbReference type="InterPro" id="IPR006439">
    <property type="entry name" value="HAD-SF_hydro_IA"/>
</dbReference>
<protein>
    <submittedName>
        <fullName evidence="7">HAD family phosphatase</fullName>
    </submittedName>
</protein>
<comment type="cofactor">
    <cofactor evidence="1">
        <name>Mg(2+)</name>
        <dbReference type="ChEBI" id="CHEBI:18420"/>
    </cofactor>
</comment>
<keyword evidence="8" id="KW-1185">Reference proteome</keyword>
<dbReference type="AlphaFoldDB" id="A0AAW7YVV5"/>
<keyword evidence="4" id="KW-0460">Magnesium</keyword>
<dbReference type="InterPro" id="IPR023214">
    <property type="entry name" value="HAD_sf"/>
</dbReference>
<dbReference type="EMBL" id="JAUOQI010000002">
    <property type="protein sequence ID" value="MDO6576514.1"/>
    <property type="molecule type" value="Genomic_DNA"/>
</dbReference>
<evidence type="ECO:0000313" key="8">
    <source>
        <dbReference type="Proteomes" id="UP000056750"/>
    </source>
</evidence>
<dbReference type="GO" id="GO:0003824">
    <property type="term" value="F:catalytic activity"/>
    <property type="evidence" value="ECO:0007669"/>
    <property type="project" value="UniProtKB-ARBA"/>
</dbReference>
<evidence type="ECO:0000256" key="5">
    <source>
        <dbReference type="ARBA" id="ARBA00023277"/>
    </source>
</evidence>
<evidence type="ECO:0000256" key="3">
    <source>
        <dbReference type="ARBA" id="ARBA00022723"/>
    </source>
</evidence>
<keyword evidence="5" id="KW-0119">Carbohydrate metabolism</keyword>
<dbReference type="Gene3D" id="3.40.50.1000">
    <property type="entry name" value="HAD superfamily/HAD-like"/>
    <property type="match status" value="1"/>
</dbReference>
<dbReference type="SFLD" id="SFLDS00003">
    <property type="entry name" value="Haloacid_Dehalogenase"/>
    <property type="match status" value="1"/>
</dbReference>
<dbReference type="InterPro" id="IPR036412">
    <property type="entry name" value="HAD-like_sf"/>
</dbReference>
<organism evidence="7 9">
    <name type="scientific">Alteromonas stellipolaris</name>
    <dbReference type="NCBI Taxonomy" id="233316"/>
    <lineage>
        <taxon>Bacteria</taxon>
        <taxon>Pseudomonadati</taxon>
        <taxon>Pseudomonadota</taxon>
        <taxon>Gammaproteobacteria</taxon>
        <taxon>Alteromonadales</taxon>
        <taxon>Alteromonadaceae</taxon>
        <taxon>Alteromonas/Salinimonas group</taxon>
        <taxon>Alteromonas</taxon>
    </lineage>
</organism>
<dbReference type="InterPro" id="IPR051600">
    <property type="entry name" value="Beta-PGM-like"/>
</dbReference>
<dbReference type="GO" id="GO:0046872">
    <property type="term" value="F:metal ion binding"/>
    <property type="evidence" value="ECO:0007669"/>
    <property type="project" value="UniProtKB-KW"/>
</dbReference>
<reference evidence="7" key="2">
    <citation type="submission" date="2023-07" db="EMBL/GenBank/DDBJ databases">
        <title>Genome content predicts the carbon catabolic preferences of heterotrophic bacteria.</title>
        <authorList>
            <person name="Gralka M."/>
        </authorList>
    </citation>
    <scope>NUCLEOTIDE SEQUENCE</scope>
    <source>
        <strain evidence="7">F2M12</strain>
    </source>
</reference>
<dbReference type="Proteomes" id="UP000056750">
    <property type="component" value="Chromosome"/>
</dbReference>
<evidence type="ECO:0000313" key="9">
    <source>
        <dbReference type="Proteomes" id="UP001170717"/>
    </source>
</evidence>